<comment type="caution">
    <text evidence="1">The sequence shown here is derived from an EMBL/GenBank/DDBJ whole genome shotgun (WGS) entry which is preliminary data.</text>
</comment>
<organism evidence="1 2">
    <name type="scientific">Nephila pilipes</name>
    <name type="common">Giant wood spider</name>
    <name type="synonym">Nephila maculata</name>
    <dbReference type="NCBI Taxonomy" id="299642"/>
    <lineage>
        <taxon>Eukaryota</taxon>
        <taxon>Metazoa</taxon>
        <taxon>Ecdysozoa</taxon>
        <taxon>Arthropoda</taxon>
        <taxon>Chelicerata</taxon>
        <taxon>Arachnida</taxon>
        <taxon>Araneae</taxon>
        <taxon>Araneomorphae</taxon>
        <taxon>Entelegynae</taxon>
        <taxon>Araneoidea</taxon>
        <taxon>Nephilidae</taxon>
        <taxon>Nephila</taxon>
    </lineage>
</organism>
<evidence type="ECO:0000313" key="2">
    <source>
        <dbReference type="Proteomes" id="UP000887013"/>
    </source>
</evidence>
<proteinExistence type="predicted"/>
<reference evidence="1" key="1">
    <citation type="submission" date="2020-08" db="EMBL/GenBank/DDBJ databases">
        <title>Multicomponent nature underlies the extraordinary mechanical properties of spider dragline silk.</title>
        <authorList>
            <person name="Kono N."/>
            <person name="Nakamura H."/>
            <person name="Mori M."/>
            <person name="Yoshida Y."/>
            <person name="Ohtoshi R."/>
            <person name="Malay A.D."/>
            <person name="Moran D.A.P."/>
            <person name="Tomita M."/>
            <person name="Numata K."/>
            <person name="Arakawa K."/>
        </authorList>
    </citation>
    <scope>NUCLEOTIDE SEQUENCE</scope>
</reference>
<evidence type="ECO:0000313" key="1">
    <source>
        <dbReference type="EMBL" id="GFT26481.1"/>
    </source>
</evidence>
<dbReference type="EMBL" id="BMAW01106885">
    <property type="protein sequence ID" value="GFT26481.1"/>
    <property type="molecule type" value="Genomic_DNA"/>
</dbReference>
<name>A0A8X6NQW0_NEPPI</name>
<sequence length="128" mass="14487">MCFNLLCRGLWTSSPYRDKLLGTGKFPRNHVVKGSSGRFSTRVEKSRALRYFISLFSAVSNSLWKTVIGRFQVAGEQPTFIADCLSQQFAVACFGISASLNLDIDDLLLRAFIQNPMKKEAYEEHDKQ</sequence>
<dbReference type="AlphaFoldDB" id="A0A8X6NQW0"/>
<protein>
    <submittedName>
        <fullName evidence="1">Uncharacterized protein</fullName>
    </submittedName>
</protein>
<dbReference type="Proteomes" id="UP000887013">
    <property type="component" value="Unassembled WGS sequence"/>
</dbReference>
<gene>
    <name evidence="1" type="ORF">NPIL_324031</name>
</gene>
<accession>A0A8X6NQW0</accession>
<keyword evidence="2" id="KW-1185">Reference proteome</keyword>